<evidence type="ECO:0000313" key="4">
    <source>
        <dbReference type="Proteomes" id="UP000310158"/>
    </source>
</evidence>
<comment type="caution">
    <text evidence="3">The sequence shown here is derived from an EMBL/GenBank/DDBJ whole genome shotgun (WGS) entry which is preliminary data.</text>
</comment>
<name>A0A4S4M590_9AGAM</name>
<gene>
    <name evidence="3" type="ORF">EW146_g1167</name>
</gene>
<keyword evidence="4" id="KW-1185">Reference proteome</keyword>
<protein>
    <recommendedName>
        <fullName evidence="5">Ubiquitin 3 binding protein But2 C-terminal domain-containing protein</fullName>
    </recommendedName>
</protein>
<feature type="region of interest" description="Disordered" evidence="1">
    <location>
        <begin position="185"/>
        <end position="204"/>
    </location>
</feature>
<organism evidence="3 4">
    <name type="scientific">Bondarzewia mesenterica</name>
    <dbReference type="NCBI Taxonomy" id="1095465"/>
    <lineage>
        <taxon>Eukaryota</taxon>
        <taxon>Fungi</taxon>
        <taxon>Dikarya</taxon>
        <taxon>Basidiomycota</taxon>
        <taxon>Agaricomycotina</taxon>
        <taxon>Agaricomycetes</taxon>
        <taxon>Russulales</taxon>
        <taxon>Bondarzewiaceae</taxon>
        <taxon>Bondarzewia</taxon>
    </lineage>
</organism>
<feature type="chain" id="PRO_5020733794" description="Ubiquitin 3 binding protein But2 C-terminal domain-containing protein" evidence="2">
    <location>
        <begin position="21"/>
        <end position="204"/>
    </location>
</feature>
<dbReference type="EMBL" id="SGPL01000028">
    <property type="protein sequence ID" value="THH20155.1"/>
    <property type="molecule type" value="Genomic_DNA"/>
</dbReference>
<proteinExistence type="predicted"/>
<keyword evidence="2" id="KW-0732">Signal</keyword>
<sequence>MFAFILRVIAPLLLLTPVLATPLKRDTAPGCRSFIINGIGTVLNFTLLAQYDNNTSIQKQLVLGGNGNSTATVSYLGTAETIPTPEGQNFTMTDSGLTAQAVDGNTVPKVSSNVNSGGFLGFLAESDSAPTSPAQIYCELFNTDPNGSPYAYPILAVNSDADNFLICNSTASSQQNVVLGPVQTSATDYDSESLSPDNFESDDN</sequence>
<evidence type="ECO:0008006" key="5">
    <source>
        <dbReference type="Google" id="ProtNLM"/>
    </source>
</evidence>
<accession>A0A4S4M590</accession>
<feature type="compositionally biased region" description="Polar residues" evidence="1">
    <location>
        <begin position="185"/>
        <end position="198"/>
    </location>
</feature>
<evidence type="ECO:0000256" key="1">
    <source>
        <dbReference type="SAM" id="MobiDB-lite"/>
    </source>
</evidence>
<dbReference type="Proteomes" id="UP000310158">
    <property type="component" value="Unassembled WGS sequence"/>
</dbReference>
<dbReference type="AlphaFoldDB" id="A0A4S4M590"/>
<dbReference type="OrthoDB" id="2844016at2759"/>
<feature type="signal peptide" evidence="2">
    <location>
        <begin position="1"/>
        <end position="20"/>
    </location>
</feature>
<evidence type="ECO:0000313" key="3">
    <source>
        <dbReference type="EMBL" id="THH20155.1"/>
    </source>
</evidence>
<evidence type="ECO:0000256" key="2">
    <source>
        <dbReference type="SAM" id="SignalP"/>
    </source>
</evidence>
<reference evidence="3 4" key="1">
    <citation type="submission" date="2019-02" db="EMBL/GenBank/DDBJ databases">
        <title>Genome sequencing of the rare red list fungi Bondarzewia mesenterica.</title>
        <authorList>
            <person name="Buettner E."/>
            <person name="Kellner H."/>
        </authorList>
    </citation>
    <scope>NUCLEOTIDE SEQUENCE [LARGE SCALE GENOMIC DNA]</scope>
    <source>
        <strain evidence="3 4">DSM 108281</strain>
    </source>
</reference>